<dbReference type="GO" id="GO:0016485">
    <property type="term" value="P:protein processing"/>
    <property type="evidence" value="ECO:0007669"/>
    <property type="project" value="InterPro"/>
</dbReference>
<feature type="compositionally biased region" description="Basic and acidic residues" evidence="1">
    <location>
        <begin position="9"/>
        <end position="22"/>
    </location>
</feature>
<sequence length="323" mass="34108">AHLLLPDATTEKKATVTPERGRSSSVAPGLLPPPPWERSLQTGPKPIPMLPPQAVRRMRVRVCSQGGFIWTAAHTMYVCQGSLDLAVIRVDLTSSAEKPELHAMPIANTSPHDGDRVHVIGHGLMGPRSNTLASVSSGVAARSVAPSNAAHSTPSMLITTAAVHPGCSGGAVVNSAGQLVGIVTGNARHSESAGGLMMPHLNFSVACETLRPLWTWAAKGGEAGPDPGRLLESLDQPDPVLTKLWSLRGDAEFHPPALPSRRLEDSNLPQGSGGRGDQLKEFLQKLKPPREEGSASPCQSDGGDDNQLDRTLNVPRGLQRSKL</sequence>
<dbReference type="InterPro" id="IPR009003">
    <property type="entry name" value="Peptidase_S1_PA"/>
</dbReference>
<dbReference type="GO" id="GO:0005777">
    <property type="term" value="C:peroxisome"/>
    <property type="evidence" value="ECO:0007669"/>
    <property type="project" value="InterPro"/>
</dbReference>
<evidence type="ECO:0000313" key="2">
    <source>
        <dbReference type="EMBL" id="KAK3244188.1"/>
    </source>
</evidence>
<evidence type="ECO:0000313" key="3">
    <source>
        <dbReference type="Proteomes" id="UP001190700"/>
    </source>
</evidence>
<accession>A0AAE0BXU7</accession>
<protein>
    <submittedName>
        <fullName evidence="2">Uncharacterized protein</fullName>
    </submittedName>
</protein>
<dbReference type="Proteomes" id="UP001190700">
    <property type="component" value="Unassembled WGS sequence"/>
</dbReference>
<dbReference type="SUPFAM" id="SSF50494">
    <property type="entry name" value="Trypsin-like serine proteases"/>
    <property type="match status" value="1"/>
</dbReference>
<keyword evidence="3" id="KW-1185">Reference proteome</keyword>
<organism evidence="2 3">
    <name type="scientific">Cymbomonas tetramitiformis</name>
    <dbReference type="NCBI Taxonomy" id="36881"/>
    <lineage>
        <taxon>Eukaryota</taxon>
        <taxon>Viridiplantae</taxon>
        <taxon>Chlorophyta</taxon>
        <taxon>Pyramimonadophyceae</taxon>
        <taxon>Pyramimonadales</taxon>
        <taxon>Pyramimonadaceae</taxon>
        <taxon>Cymbomonas</taxon>
    </lineage>
</organism>
<dbReference type="PANTHER" id="PTHR21004:SF0">
    <property type="entry name" value="PEROXISOMAL LEADER PEPTIDE-PROCESSING PROTEASE"/>
    <property type="match status" value="1"/>
</dbReference>
<dbReference type="PANTHER" id="PTHR21004">
    <property type="entry name" value="SERINE PROTEASE-RELATED"/>
    <property type="match status" value="1"/>
</dbReference>
<comment type="caution">
    <text evidence="2">The sequence shown here is derived from an EMBL/GenBank/DDBJ whole genome shotgun (WGS) entry which is preliminary data.</text>
</comment>
<gene>
    <name evidence="2" type="ORF">CYMTET_46191</name>
</gene>
<feature type="region of interest" description="Disordered" evidence="1">
    <location>
        <begin position="254"/>
        <end position="323"/>
    </location>
</feature>
<dbReference type="EMBL" id="LGRX02032159">
    <property type="protein sequence ID" value="KAK3244188.1"/>
    <property type="molecule type" value="Genomic_DNA"/>
</dbReference>
<dbReference type="GO" id="GO:0004252">
    <property type="term" value="F:serine-type endopeptidase activity"/>
    <property type="evidence" value="ECO:0007669"/>
    <property type="project" value="InterPro"/>
</dbReference>
<dbReference type="InterPro" id="IPR039245">
    <property type="entry name" value="TYSND1/DEG15"/>
</dbReference>
<feature type="region of interest" description="Disordered" evidence="1">
    <location>
        <begin position="1"/>
        <end position="51"/>
    </location>
</feature>
<dbReference type="Gene3D" id="2.40.10.120">
    <property type="match status" value="1"/>
</dbReference>
<name>A0AAE0BXU7_9CHLO</name>
<dbReference type="Pfam" id="PF13365">
    <property type="entry name" value="Trypsin_2"/>
    <property type="match status" value="1"/>
</dbReference>
<feature type="compositionally biased region" description="Basic and acidic residues" evidence="1">
    <location>
        <begin position="277"/>
        <end position="293"/>
    </location>
</feature>
<proteinExistence type="predicted"/>
<feature type="non-terminal residue" evidence="2">
    <location>
        <position position="1"/>
    </location>
</feature>
<reference evidence="2 3" key="1">
    <citation type="journal article" date="2015" name="Genome Biol. Evol.">
        <title>Comparative Genomics of a Bacterivorous Green Alga Reveals Evolutionary Causalities and Consequences of Phago-Mixotrophic Mode of Nutrition.</title>
        <authorList>
            <person name="Burns J.A."/>
            <person name="Paasch A."/>
            <person name="Narechania A."/>
            <person name="Kim E."/>
        </authorList>
    </citation>
    <scope>NUCLEOTIDE SEQUENCE [LARGE SCALE GENOMIC DNA]</scope>
    <source>
        <strain evidence="2 3">PLY_AMNH</strain>
    </source>
</reference>
<evidence type="ECO:0000256" key="1">
    <source>
        <dbReference type="SAM" id="MobiDB-lite"/>
    </source>
</evidence>
<dbReference type="AlphaFoldDB" id="A0AAE0BXU7"/>